<keyword evidence="2" id="KW-0285">Flavoprotein</keyword>
<keyword evidence="4" id="KW-0479">Metal-binding</keyword>
<organism evidence="11 12">
    <name type="scientific">Spirosoma flavum</name>
    <dbReference type="NCBI Taxonomy" id="2048557"/>
    <lineage>
        <taxon>Bacteria</taxon>
        <taxon>Pseudomonadati</taxon>
        <taxon>Bacteroidota</taxon>
        <taxon>Cytophagia</taxon>
        <taxon>Cytophagales</taxon>
        <taxon>Cytophagaceae</taxon>
        <taxon>Spirosoma</taxon>
    </lineage>
</organism>
<proteinExistence type="predicted"/>
<protein>
    <submittedName>
        <fullName evidence="11">2Fe-2S iron-sulfur cluster-binding protein</fullName>
    </submittedName>
</protein>
<evidence type="ECO:0000256" key="4">
    <source>
        <dbReference type="ARBA" id="ARBA00022723"/>
    </source>
</evidence>
<dbReference type="SUPFAM" id="SSF63380">
    <property type="entry name" value="Riboflavin synthase domain-like"/>
    <property type="match status" value="1"/>
</dbReference>
<dbReference type="InterPro" id="IPR036010">
    <property type="entry name" value="2Fe-2S_ferredoxin-like_sf"/>
</dbReference>
<evidence type="ECO:0000259" key="10">
    <source>
        <dbReference type="PROSITE" id="PS51384"/>
    </source>
</evidence>
<dbReference type="Proteomes" id="UP001597512">
    <property type="component" value="Unassembled WGS sequence"/>
</dbReference>
<dbReference type="InterPro" id="IPR008333">
    <property type="entry name" value="Cbr1-like_FAD-bd_dom"/>
</dbReference>
<dbReference type="InterPro" id="IPR017927">
    <property type="entry name" value="FAD-bd_FR_type"/>
</dbReference>
<dbReference type="InterPro" id="IPR050415">
    <property type="entry name" value="MRET"/>
</dbReference>
<dbReference type="Gene3D" id="3.10.20.30">
    <property type="match status" value="1"/>
</dbReference>
<reference evidence="12" key="1">
    <citation type="journal article" date="2019" name="Int. J. Syst. Evol. Microbiol.">
        <title>The Global Catalogue of Microorganisms (GCM) 10K type strain sequencing project: providing services to taxonomists for standard genome sequencing and annotation.</title>
        <authorList>
            <consortium name="The Broad Institute Genomics Platform"/>
            <consortium name="The Broad Institute Genome Sequencing Center for Infectious Disease"/>
            <person name="Wu L."/>
            <person name="Ma J."/>
        </authorList>
    </citation>
    <scope>NUCLEOTIDE SEQUENCE [LARGE SCALE GENOMIC DNA]</scope>
    <source>
        <strain evidence="12">KCTC 52490</strain>
    </source>
</reference>
<dbReference type="PROSITE" id="PS51384">
    <property type="entry name" value="FAD_FR"/>
    <property type="match status" value="1"/>
</dbReference>
<dbReference type="PRINTS" id="PR00410">
    <property type="entry name" value="PHEHYDRXLASE"/>
</dbReference>
<keyword evidence="5" id="KW-0274">FAD</keyword>
<keyword evidence="7" id="KW-0408">Iron</keyword>
<dbReference type="InterPro" id="IPR012675">
    <property type="entry name" value="Beta-grasp_dom_sf"/>
</dbReference>
<comment type="caution">
    <text evidence="11">The sequence shown here is derived from an EMBL/GenBank/DDBJ whole genome shotgun (WGS) entry which is preliminary data.</text>
</comment>
<dbReference type="PANTHER" id="PTHR47354:SF8">
    <property type="entry name" value="1,2-PHENYLACETYL-COA EPOXIDASE, SUBUNIT E"/>
    <property type="match status" value="1"/>
</dbReference>
<gene>
    <name evidence="11" type="ORF">ACFS25_01205</name>
</gene>
<evidence type="ECO:0000256" key="8">
    <source>
        <dbReference type="ARBA" id="ARBA00023014"/>
    </source>
</evidence>
<dbReference type="InterPro" id="IPR006058">
    <property type="entry name" value="2Fe2S_fd_BS"/>
</dbReference>
<accession>A0ABW6AAE9</accession>
<dbReference type="Pfam" id="PF00175">
    <property type="entry name" value="NAD_binding_1"/>
    <property type="match status" value="1"/>
</dbReference>
<dbReference type="InterPro" id="IPR017938">
    <property type="entry name" value="Riboflavin_synthase-like_b-brl"/>
</dbReference>
<feature type="domain" description="FAD-binding FR-type" evidence="10">
    <location>
        <begin position="3"/>
        <end position="104"/>
    </location>
</feature>
<dbReference type="Gene3D" id="2.40.30.10">
    <property type="entry name" value="Translation factors"/>
    <property type="match status" value="1"/>
</dbReference>
<dbReference type="PROSITE" id="PS00197">
    <property type="entry name" value="2FE2S_FER_1"/>
    <property type="match status" value="1"/>
</dbReference>
<keyword evidence="6" id="KW-0560">Oxidoreductase</keyword>
<keyword evidence="3" id="KW-0001">2Fe-2S</keyword>
<comment type="cofactor">
    <cofactor evidence="1">
        <name>FAD</name>
        <dbReference type="ChEBI" id="CHEBI:57692"/>
    </cofactor>
</comment>
<dbReference type="SUPFAM" id="SSF52343">
    <property type="entry name" value="Ferredoxin reductase-like, C-terminal NADP-linked domain"/>
    <property type="match status" value="1"/>
</dbReference>
<evidence type="ECO:0000313" key="11">
    <source>
        <dbReference type="EMBL" id="MFD2932376.1"/>
    </source>
</evidence>
<dbReference type="CDD" id="cd06214">
    <property type="entry name" value="PA_degradation_oxidoreductase_like"/>
    <property type="match status" value="1"/>
</dbReference>
<sequence>MTDDFLKLRIVRTHLETSDTKSYYLEPVDGRPIIHRAGQFLTLILHHHGHEIRRSYSLSSATNESLRLTIKRIQNGEISRYLLDTLQVGDVLTSLYPAGRFILEENLLGDLVLLGAGSGITPLFALVKQVLWTEPHRRVTLLYSNSNEQNIIFREELNDLQGQFPNRFRLLYLLSDPSDSWHGLRGRLNNVMLERLLPDLVGLSDRQTLQFYVCGPSDYMRMVRFTLVFSGFHADQIRRENFIVEPVVLTPPPALAQDRTVLLRFRRRIVKEQEVENHEVEIQVPAYKSILQAALDEGIALPYSCRGGRCSTCVARCQSGSVYMTINDVLTERDLREGWILTCTGYPESDGVIIEI</sequence>
<dbReference type="InterPro" id="IPR001433">
    <property type="entry name" value="OxRdtase_FAD/NAD-bd"/>
</dbReference>
<evidence type="ECO:0000256" key="7">
    <source>
        <dbReference type="ARBA" id="ARBA00023004"/>
    </source>
</evidence>
<dbReference type="PRINTS" id="PR00371">
    <property type="entry name" value="FPNCR"/>
</dbReference>
<evidence type="ECO:0000256" key="2">
    <source>
        <dbReference type="ARBA" id="ARBA00022630"/>
    </source>
</evidence>
<evidence type="ECO:0000256" key="6">
    <source>
        <dbReference type="ARBA" id="ARBA00023002"/>
    </source>
</evidence>
<dbReference type="Pfam" id="PF00970">
    <property type="entry name" value="FAD_binding_6"/>
    <property type="match status" value="1"/>
</dbReference>
<dbReference type="PROSITE" id="PS51085">
    <property type="entry name" value="2FE2S_FER_2"/>
    <property type="match status" value="1"/>
</dbReference>
<evidence type="ECO:0000256" key="1">
    <source>
        <dbReference type="ARBA" id="ARBA00001974"/>
    </source>
</evidence>
<evidence type="ECO:0000259" key="9">
    <source>
        <dbReference type="PROSITE" id="PS51085"/>
    </source>
</evidence>
<dbReference type="Pfam" id="PF00111">
    <property type="entry name" value="Fer2"/>
    <property type="match status" value="1"/>
</dbReference>
<dbReference type="EMBL" id="JBHUOM010000001">
    <property type="protein sequence ID" value="MFD2932376.1"/>
    <property type="molecule type" value="Genomic_DNA"/>
</dbReference>
<name>A0ABW6AAE9_9BACT</name>
<evidence type="ECO:0000313" key="12">
    <source>
        <dbReference type="Proteomes" id="UP001597512"/>
    </source>
</evidence>
<evidence type="ECO:0000256" key="5">
    <source>
        <dbReference type="ARBA" id="ARBA00022827"/>
    </source>
</evidence>
<keyword evidence="12" id="KW-1185">Reference proteome</keyword>
<dbReference type="CDD" id="cd00207">
    <property type="entry name" value="fer2"/>
    <property type="match status" value="1"/>
</dbReference>
<dbReference type="PANTHER" id="PTHR47354">
    <property type="entry name" value="NADH OXIDOREDUCTASE HCR"/>
    <property type="match status" value="1"/>
</dbReference>
<dbReference type="InterPro" id="IPR039261">
    <property type="entry name" value="FNR_nucleotide-bd"/>
</dbReference>
<keyword evidence="8" id="KW-0411">Iron-sulfur</keyword>
<dbReference type="InterPro" id="IPR001709">
    <property type="entry name" value="Flavoprot_Pyr_Nucl_cyt_Rdtase"/>
</dbReference>
<dbReference type="Gene3D" id="3.40.50.80">
    <property type="entry name" value="Nucleotide-binding domain of ferredoxin-NADP reductase (FNR) module"/>
    <property type="match status" value="1"/>
</dbReference>
<dbReference type="SUPFAM" id="SSF54292">
    <property type="entry name" value="2Fe-2S ferredoxin-like"/>
    <property type="match status" value="1"/>
</dbReference>
<evidence type="ECO:0000256" key="3">
    <source>
        <dbReference type="ARBA" id="ARBA00022714"/>
    </source>
</evidence>
<dbReference type="InterPro" id="IPR001041">
    <property type="entry name" value="2Fe-2S_ferredoxin-type"/>
</dbReference>
<feature type="domain" description="2Fe-2S ferredoxin-type" evidence="9">
    <location>
        <begin position="271"/>
        <end position="356"/>
    </location>
</feature>
<dbReference type="RefSeq" id="WP_381496576.1">
    <property type="nucleotide sequence ID" value="NZ_JBHUOM010000001.1"/>
</dbReference>